<reference evidence="4" key="1">
    <citation type="submission" date="2016-10" db="EMBL/GenBank/DDBJ databases">
        <authorList>
            <person name="Varghese N."/>
            <person name="Submissions S."/>
        </authorList>
    </citation>
    <scope>NUCLEOTIDE SEQUENCE [LARGE SCALE GENOMIC DNA]</scope>
    <source>
        <strain evidence="4">CGMCC 1.7061</strain>
    </source>
</reference>
<evidence type="ECO:0000256" key="2">
    <source>
        <dbReference type="SAM" id="Phobius"/>
    </source>
</evidence>
<keyword evidence="2" id="KW-0472">Membrane</keyword>
<keyword evidence="4" id="KW-1185">Reference proteome</keyword>
<dbReference type="RefSeq" id="WP_139214314.1">
    <property type="nucleotide sequence ID" value="NZ_FOUE01000001.1"/>
</dbReference>
<keyword evidence="2" id="KW-0812">Transmembrane</keyword>
<protein>
    <submittedName>
        <fullName evidence="3">Uncharacterized protein</fullName>
    </submittedName>
</protein>
<name>A0A1I4LAF9_9GAMM</name>
<keyword evidence="2" id="KW-1133">Transmembrane helix</keyword>
<gene>
    <name evidence="3" type="ORF">SAMN04487963_0372</name>
</gene>
<evidence type="ECO:0000313" key="3">
    <source>
        <dbReference type="EMBL" id="SFL87930.1"/>
    </source>
</evidence>
<sequence length="545" mass="60548">METAKELPTKEIATPGMLKQAIKKADRRTLLTTWPEQPFYGLFVKDEQGVEKAVLATLETAIVMPIVRNESDAMELLSQVSSEAASSAPYVRQAPLRQLARVAATNQCMMAWWEEPVIFEASTLHLLGFNSLARGADGKDYLYQVERYSLEGAVPEGASECALQYWVVTPEVSVGGSDQRQSRFVYDDRFDWQANPWLPELPEAAVPRSSLTENEREVYDRWSQPLLEPAPLQSSPETSAALGEGTPSRPILPEDYLAGFRHIAVLVEQVFFPDPNALKLEVRAKTVEPDPAEDPDDERESVDYLEYRILLTEGGTSIRLYSESLSLKALDQMAYHLPRSAGIHPLSADLRALLIRYVSWDIFQASRRVEESVYLIQSRLRNLFSTLPDNAEELFFCNPEDARFPFLASFRCGDLDVPVMVLGMQGDNYVCNPLKDLEVPEAQVPALMPERSDLVAGGCMNLWDLSGSLLIPGALVEFPEVLYKGGRVSPLKLISKARTAFSLLGQISQKEDAPKPKEEPSFAKLFAGIVVGTVVLAMAAMLLST</sequence>
<accession>A0A1I4LAF9</accession>
<proteinExistence type="predicted"/>
<dbReference type="STRING" id="488535.SAMN04487963_0372"/>
<dbReference type="OrthoDB" id="6347847at2"/>
<dbReference type="EMBL" id="FOUE01000001">
    <property type="protein sequence ID" value="SFL87930.1"/>
    <property type="molecule type" value="Genomic_DNA"/>
</dbReference>
<evidence type="ECO:0000256" key="1">
    <source>
        <dbReference type="SAM" id="MobiDB-lite"/>
    </source>
</evidence>
<dbReference type="Proteomes" id="UP000198519">
    <property type="component" value="Unassembled WGS sequence"/>
</dbReference>
<organism evidence="3 4">
    <name type="scientific">Marinobacter zhejiangensis</name>
    <dbReference type="NCBI Taxonomy" id="488535"/>
    <lineage>
        <taxon>Bacteria</taxon>
        <taxon>Pseudomonadati</taxon>
        <taxon>Pseudomonadota</taxon>
        <taxon>Gammaproteobacteria</taxon>
        <taxon>Pseudomonadales</taxon>
        <taxon>Marinobacteraceae</taxon>
        <taxon>Marinobacter</taxon>
    </lineage>
</organism>
<feature type="region of interest" description="Disordered" evidence="1">
    <location>
        <begin position="227"/>
        <end position="247"/>
    </location>
</feature>
<dbReference type="AlphaFoldDB" id="A0A1I4LAF9"/>
<evidence type="ECO:0000313" key="4">
    <source>
        <dbReference type="Proteomes" id="UP000198519"/>
    </source>
</evidence>
<feature type="transmembrane region" description="Helical" evidence="2">
    <location>
        <begin position="525"/>
        <end position="543"/>
    </location>
</feature>